<evidence type="ECO:0000256" key="2">
    <source>
        <dbReference type="ARBA" id="ARBA00022884"/>
    </source>
</evidence>
<keyword evidence="3" id="KW-0961">Cell wall biogenesis/degradation</keyword>
<dbReference type="Gene3D" id="3.30.300.20">
    <property type="match status" value="1"/>
</dbReference>
<dbReference type="PANTHER" id="PTHR34654">
    <property type="entry name" value="UPF0109 PROTEIN SCO5592"/>
    <property type="match status" value="1"/>
</dbReference>
<keyword evidence="1 3" id="KW-0963">Cytoplasm</keyword>
<dbReference type="EMBL" id="RBVX01000026">
    <property type="protein sequence ID" value="RSL31255.1"/>
    <property type="molecule type" value="Genomic_DNA"/>
</dbReference>
<dbReference type="GO" id="GO:0009252">
    <property type="term" value="P:peptidoglycan biosynthetic process"/>
    <property type="evidence" value="ECO:0007669"/>
    <property type="project" value="UniProtKB-UniRule"/>
</dbReference>
<keyword evidence="3" id="KW-0143">Chaperone</keyword>
<dbReference type="GO" id="GO:0003723">
    <property type="term" value="F:RNA binding"/>
    <property type="evidence" value="ECO:0007669"/>
    <property type="project" value="UniProtKB-UniRule"/>
</dbReference>
<dbReference type="Pfam" id="PF13083">
    <property type="entry name" value="KH_KhpA-B"/>
    <property type="match status" value="1"/>
</dbReference>
<dbReference type="OrthoDB" id="9812389at2"/>
<dbReference type="RefSeq" id="WP_125558841.1">
    <property type="nucleotide sequence ID" value="NZ_RBVX01000026.1"/>
</dbReference>
<organism evidence="4 5">
    <name type="scientific">Salibacterium salarium</name>
    <dbReference type="NCBI Taxonomy" id="284579"/>
    <lineage>
        <taxon>Bacteria</taxon>
        <taxon>Bacillati</taxon>
        <taxon>Bacillota</taxon>
        <taxon>Bacilli</taxon>
        <taxon>Bacillales</taxon>
        <taxon>Bacillaceae</taxon>
    </lineage>
</organism>
<reference evidence="4 5" key="1">
    <citation type="submission" date="2018-10" db="EMBL/GenBank/DDBJ databases">
        <title>Draft genome sequence of Bacillus salarius IM0101, isolated from a hypersaline soil in Inner Mongolia, China.</title>
        <authorList>
            <person name="Yamprayoonswat W."/>
            <person name="Boonvisut S."/>
            <person name="Jumpathong W."/>
            <person name="Sittihan S."/>
            <person name="Ruangsuj P."/>
            <person name="Wanthongcharoen S."/>
            <person name="Thongpramul N."/>
            <person name="Pimmason S."/>
            <person name="Yu B."/>
            <person name="Yasawong M."/>
        </authorList>
    </citation>
    <scope>NUCLEOTIDE SEQUENCE [LARGE SCALE GENOMIC DNA]</scope>
    <source>
        <strain evidence="4 5">IM0101</strain>
    </source>
</reference>
<dbReference type="InterPro" id="IPR015946">
    <property type="entry name" value="KH_dom-like_a/b"/>
</dbReference>
<name>A0A3R9P501_9BACI</name>
<keyword evidence="5" id="KW-1185">Reference proteome</keyword>
<dbReference type="CDD" id="cd22533">
    <property type="entry name" value="KH-II_YlqC-like"/>
    <property type="match status" value="1"/>
</dbReference>
<dbReference type="PANTHER" id="PTHR34654:SF1">
    <property type="entry name" value="RNA-BINDING PROTEIN KHPA"/>
    <property type="match status" value="1"/>
</dbReference>
<proteinExistence type="inferred from homology"/>
<comment type="subunit">
    <text evidence="3">Forms a complex with KhpB.</text>
</comment>
<dbReference type="Proteomes" id="UP000275076">
    <property type="component" value="Unassembled WGS sequence"/>
</dbReference>
<gene>
    <name evidence="3" type="primary">khpA</name>
    <name evidence="4" type="ORF">D7Z54_21435</name>
</gene>
<evidence type="ECO:0000313" key="5">
    <source>
        <dbReference type="Proteomes" id="UP000275076"/>
    </source>
</evidence>
<dbReference type="GO" id="GO:0071555">
    <property type="term" value="P:cell wall organization"/>
    <property type="evidence" value="ECO:0007669"/>
    <property type="project" value="UniProtKB-KW"/>
</dbReference>
<comment type="similarity">
    <text evidence="3">Belongs to the KhpA RNA-binding protein family.</text>
</comment>
<accession>A0A3R9P501</accession>
<dbReference type="InterPro" id="IPR009019">
    <property type="entry name" value="KH_sf_prok-type"/>
</dbReference>
<comment type="function">
    <text evidence="3">A probable RNA chaperone. Forms a complex with KhpB which binds to cellular RNA and controls its expression. Plays a role in peptidoglycan (PG) homeostasis and cell length regulation.</text>
</comment>
<keyword evidence="3" id="KW-0133">Cell shape</keyword>
<dbReference type="InterPro" id="IPR020627">
    <property type="entry name" value="KhpA"/>
</dbReference>
<keyword evidence="2 3" id="KW-0694">RNA-binding</keyword>
<dbReference type="AlphaFoldDB" id="A0A3R9P501"/>
<sequence length="76" mass="8599">MKQLVETMARSLVDHPEYVDVTERQQDNTLVLTLTVHESDMGKVIGKQGRIANSLRSVLYAAASHHQQRVRLDIAE</sequence>
<dbReference type="GO" id="GO:0005737">
    <property type="term" value="C:cytoplasm"/>
    <property type="evidence" value="ECO:0007669"/>
    <property type="project" value="UniProtKB-SubCell"/>
</dbReference>
<evidence type="ECO:0000313" key="4">
    <source>
        <dbReference type="EMBL" id="RSL31255.1"/>
    </source>
</evidence>
<protein>
    <recommendedName>
        <fullName evidence="3">RNA-binding protein KhpA</fullName>
    </recommendedName>
    <alternativeName>
        <fullName evidence="3">KH-domain protein A</fullName>
    </alternativeName>
</protein>
<dbReference type="GO" id="GO:0008360">
    <property type="term" value="P:regulation of cell shape"/>
    <property type="evidence" value="ECO:0007669"/>
    <property type="project" value="UniProtKB-KW"/>
</dbReference>
<comment type="caution">
    <text evidence="4">The sequence shown here is derived from an EMBL/GenBank/DDBJ whole genome shotgun (WGS) entry which is preliminary data.</text>
</comment>
<evidence type="ECO:0000256" key="3">
    <source>
        <dbReference type="HAMAP-Rule" id="MF_00088"/>
    </source>
</evidence>
<evidence type="ECO:0000256" key="1">
    <source>
        <dbReference type="ARBA" id="ARBA00022490"/>
    </source>
</evidence>
<comment type="subcellular location">
    <subcellularLocation>
        <location evidence="3">Cytoplasm</location>
    </subcellularLocation>
</comment>
<dbReference type="HAMAP" id="MF_00088">
    <property type="entry name" value="KhpA"/>
    <property type="match status" value="1"/>
</dbReference>
<dbReference type="SUPFAM" id="SSF54814">
    <property type="entry name" value="Prokaryotic type KH domain (KH-domain type II)"/>
    <property type="match status" value="1"/>
</dbReference>